<evidence type="ECO:0000256" key="6">
    <source>
        <dbReference type="SAM" id="Phobius"/>
    </source>
</evidence>
<protein>
    <submittedName>
        <fullName evidence="7">CidA/LrgA family protein</fullName>
    </submittedName>
</protein>
<comment type="caution">
    <text evidence="7">The sequence shown here is derived from an EMBL/GenBank/DDBJ whole genome shotgun (WGS) entry which is preliminary data.</text>
</comment>
<dbReference type="EMBL" id="WJPP01000003">
    <property type="protein sequence ID" value="MRH78307.1"/>
    <property type="molecule type" value="Genomic_DNA"/>
</dbReference>
<dbReference type="AlphaFoldDB" id="A0A6N7QVG0"/>
<keyword evidence="4 6" id="KW-1133">Transmembrane helix</keyword>
<reference evidence="7 8" key="1">
    <citation type="submission" date="2019-11" db="EMBL/GenBank/DDBJ databases">
        <authorList>
            <person name="Zhang X.Y."/>
        </authorList>
    </citation>
    <scope>NUCLEOTIDE SEQUENCE [LARGE SCALE GENOMIC DNA]</scope>
    <source>
        <strain evidence="7 8">C176</strain>
    </source>
</reference>
<comment type="subcellular location">
    <subcellularLocation>
        <location evidence="1">Cell membrane</location>
        <topology evidence="1">Multi-pass membrane protein</topology>
    </subcellularLocation>
</comment>
<accession>A0A6N7QVG0</accession>
<dbReference type="RefSeq" id="WP_369691971.1">
    <property type="nucleotide sequence ID" value="NZ_WJPP01000003.1"/>
</dbReference>
<keyword evidence="8" id="KW-1185">Reference proteome</keyword>
<evidence type="ECO:0000256" key="3">
    <source>
        <dbReference type="ARBA" id="ARBA00022692"/>
    </source>
</evidence>
<evidence type="ECO:0000256" key="2">
    <source>
        <dbReference type="ARBA" id="ARBA00022475"/>
    </source>
</evidence>
<keyword evidence="5 6" id="KW-0472">Membrane</keyword>
<keyword evidence="2" id="KW-1003">Cell membrane</keyword>
<dbReference type="GO" id="GO:0005886">
    <property type="term" value="C:plasma membrane"/>
    <property type="evidence" value="ECO:0007669"/>
    <property type="project" value="UniProtKB-SubCell"/>
</dbReference>
<dbReference type="InterPro" id="IPR005538">
    <property type="entry name" value="LrgA/CidA"/>
</dbReference>
<dbReference type="Pfam" id="PF03788">
    <property type="entry name" value="LrgA"/>
    <property type="match status" value="1"/>
</dbReference>
<organism evidence="7 8">
    <name type="scientific">Spiribacter salilacus</name>
    <dbReference type="NCBI Taxonomy" id="2664894"/>
    <lineage>
        <taxon>Bacteria</taxon>
        <taxon>Pseudomonadati</taxon>
        <taxon>Pseudomonadota</taxon>
        <taxon>Gammaproteobacteria</taxon>
        <taxon>Chromatiales</taxon>
        <taxon>Ectothiorhodospiraceae</taxon>
        <taxon>Spiribacter</taxon>
    </lineage>
</organism>
<sequence length="117" mass="12345">MIGFLALLLTLQLIGEIVVRALGLPLPGPVIGMLLLFIGLGLRGSTPTPLNQLATGLLQHLSLLFVPAGVGVMSYLAIIEANWAALGITIIASTMLAIVVTALTLRLLTRRKAEQHD</sequence>
<evidence type="ECO:0000256" key="5">
    <source>
        <dbReference type="ARBA" id="ARBA00023136"/>
    </source>
</evidence>
<dbReference type="Proteomes" id="UP000433788">
    <property type="component" value="Unassembled WGS sequence"/>
</dbReference>
<gene>
    <name evidence="7" type="ORF">GH984_06270</name>
</gene>
<evidence type="ECO:0000313" key="8">
    <source>
        <dbReference type="Proteomes" id="UP000433788"/>
    </source>
</evidence>
<dbReference type="PANTHER" id="PTHR33931">
    <property type="entry name" value="HOLIN-LIKE PROTEIN CIDA-RELATED"/>
    <property type="match status" value="1"/>
</dbReference>
<name>A0A6N7QVG0_9GAMM</name>
<feature type="transmembrane region" description="Helical" evidence="6">
    <location>
        <begin position="84"/>
        <end position="108"/>
    </location>
</feature>
<dbReference type="PANTHER" id="PTHR33931:SF2">
    <property type="entry name" value="HOLIN-LIKE PROTEIN CIDA"/>
    <property type="match status" value="1"/>
</dbReference>
<evidence type="ECO:0000256" key="1">
    <source>
        <dbReference type="ARBA" id="ARBA00004651"/>
    </source>
</evidence>
<feature type="transmembrane region" description="Helical" evidence="6">
    <location>
        <begin position="25"/>
        <end position="45"/>
    </location>
</feature>
<keyword evidence="3 6" id="KW-0812">Transmembrane</keyword>
<feature type="transmembrane region" description="Helical" evidence="6">
    <location>
        <begin position="57"/>
        <end position="78"/>
    </location>
</feature>
<proteinExistence type="predicted"/>
<evidence type="ECO:0000313" key="7">
    <source>
        <dbReference type="EMBL" id="MRH78307.1"/>
    </source>
</evidence>
<evidence type="ECO:0000256" key="4">
    <source>
        <dbReference type="ARBA" id="ARBA00022989"/>
    </source>
</evidence>